<dbReference type="SUPFAM" id="SSF53167">
    <property type="entry name" value="Purine and uridine phosphorylases"/>
    <property type="match status" value="1"/>
</dbReference>
<dbReference type="EMBL" id="JAVHNQ010000007">
    <property type="protein sequence ID" value="KAK6341517.1"/>
    <property type="molecule type" value="Genomic_DNA"/>
</dbReference>
<organism evidence="3 4">
    <name type="scientific">Orbilia brochopaga</name>
    <dbReference type="NCBI Taxonomy" id="3140254"/>
    <lineage>
        <taxon>Eukaryota</taxon>
        <taxon>Fungi</taxon>
        <taxon>Dikarya</taxon>
        <taxon>Ascomycota</taxon>
        <taxon>Pezizomycotina</taxon>
        <taxon>Orbiliomycetes</taxon>
        <taxon>Orbiliales</taxon>
        <taxon>Orbiliaceae</taxon>
        <taxon>Orbilia</taxon>
    </lineage>
</organism>
<dbReference type="PANTHER" id="PTHR10039">
    <property type="entry name" value="AMELOGENIN"/>
    <property type="match status" value="1"/>
</dbReference>
<name>A0AAV9UID9_9PEZI</name>
<dbReference type="AlphaFoldDB" id="A0AAV9UID9"/>
<feature type="domain" description="Nephrocystin 3-like N-terminal" evidence="2">
    <location>
        <begin position="366"/>
        <end position="537"/>
    </location>
</feature>
<dbReference type="Proteomes" id="UP001375240">
    <property type="component" value="Unassembled WGS sequence"/>
</dbReference>
<comment type="caution">
    <text evidence="3">The sequence shown here is derived from an EMBL/GenBank/DDBJ whole genome shotgun (WGS) entry which is preliminary data.</text>
</comment>
<dbReference type="InterPro" id="IPR056884">
    <property type="entry name" value="NPHP3-like_N"/>
</dbReference>
<keyword evidence="4" id="KW-1185">Reference proteome</keyword>
<gene>
    <name evidence="3" type="ORF">TWF696_008589</name>
</gene>
<evidence type="ECO:0000259" key="2">
    <source>
        <dbReference type="Pfam" id="PF24883"/>
    </source>
</evidence>
<dbReference type="InterPro" id="IPR027417">
    <property type="entry name" value="P-loop_NTPase"/>
</dbReference>
<evidence type="ECO:0000313" key="3">
    <source>
        <dbReference type="EMBL" id="KAK6341517.1"/>
    </source>
</evidence>
<evidence type="ECO:0000313" key="4">
    <source>
        <dbReference type="Proteomes" id="UP001375240"/>
    </source>
</evidence>
<sequence>MLDQTHPSFPAQHGIDENTYALGTIFDHNVAIASSWTPPDPAACVGGLEIGQHSRGSANTRPAASIAVQMLATFPAIRFVLLVGACEALSDRIRPVDVVVGVPSEGCPAVVRLDLSYTFPRRWAYRGSFKDPPVRLLRALETLPSSLTIAKLVTGIIKDNGHNTDDYMGDPFLNRHEQALKRLANAIHGTDDGSVTSAKRARIPRCVDSWLMIDEDWNLHTGTIASIPQIHRATYIGPELVRNFDKEQVRAVGGRSPLCVDTEIPDIPSELPCVVIRGIYKLRRYSILGLGSGAKKRPTVKAALVAKELLRHLRCADVMGEPSVRNSAIENLGPDPTTTDGKILDWLGRNYDFEQNKFSGYRAPATGTWFLNSPEFLNWKEPHKADDRPKHRILFCTGSPGVGKSTLASLAIDNLKTKYGGEQDFAVTFVYCNYAGQDEQTSAHLAGSVLRQLSLKFWQAHGHLPRDVQSLYRIYGTNSRRPPSEKLIKALLSVGSRYTNIFVIIDALDESSASQWENLISELAQVNARLMLLITSRIGLGAFRIHETSQFDETFTVTTLDVRAPEEDISKYFDARLRTPPLNLVYIYDDVDPRLQENIKTTIVQNARGW</sequence>
<reference evidence="3 4" key="1">
    <citation type="submission" date="2019-10" db="EMBL/GenBank/DDBJ databases">
        <authorList>
            <person name="Palmer J.M."/>
        </authorList>
    </citation>
    <scope>NUCLEOTIDE SEQUENCE [LARGE SCALE GENOMIC DNA]</scope>
    <source>
        <strain evidence="3 4">TWF696</strain>
    </source>
</reference>
<dbReference type="GO" id="GO:0003824">
    <property type="term" value="F:catalytic activity"/>
    <property type="evidence" value="ECO:0007669"/>
    <property type="project" value="InterPro"/>
</dbReference>
<proteinExistence type="predicted"/>
<dbReference type="InterPro" id="IPR035994">
    <property type="entry name" value="Nucleoside_phosphorylase_sf"/>
</dbReference>
<accession>A0AAV9UID9</accession>
<dbReference type="SUPFAM" id="SSF52540">
    <property type="entry name" value="P-loop containing nucleoside triphosphate hydrolases"/>
    <property type="match status" value="1"/>
</dbReference>
<evidence type="ECO:0000256" key="1">
    <source>
        <dbReference type="ARBA" id="ARBA00022737"/>
    </source>
</evidence>
<keyword evidence="1" id="KW-0677">Repeat</keyword>
<dbReference type="PANTHER" id="PTHR10039:SF15">
    <property type="entry name" value="NACHT DOMAIN-CONTAINING PROTEIN"/>
    <property type="match status" value="1"/>
</dbReference>
<dbReference type="Gene3D" id="3.40.50.300">
    <property type="entry name" value="P-loop containing nucleotide triphosphate hydrolases"/>
    <property type="match status" value="1"/>
</dbReference>
<dbReference type="GO" id="GO:0009116">
    <property type="term" value="P:nucleoside metabolic process"/>
    <property type="evidence" value="ECO:0007669"/>
    <property type="project" value="InterPro"/>
</dbReference>
<dbReference type="Pfam" id="PF24883">
    <property type="entry name" value="NPHP3_N"/>
    <property type="match status" value="1"/>
</dbReference>
<protein>
    <recommendedName>
        <fullName evidence="2">Nephrocystin 3-like N-terminal domain-containing protein</fullName>
    </recommendedName>
</protein>
<dbReference type="Gene3D" id="3.40.50.1580">
    <property type="entry name" value="Nucleoside phosphorylase domain"/>
    <property type="match status" value="1"/>
</dbReference>